<dbReference type="Proteomes" id="UP001342631">
    <property type="component" value="Unassembled WGS sequence"/>
</dbReference>
<evidence type="ECO:0000256" key="2">
    <source>
        <dbReference type="ARBA" id="ARBA00022630"/>
    </source>
</evidence>
<keyword evidence="9" id="KW-1185">Reference proteome</keyword>
<dbReference type="SUPFAM" id="SSF54373">
    <property type="entry name" value="FAD-linked reductases, C-terminal domain"/>
    <property type="match status" value="1"/>
</dbReference>
<sequence length="468" mass="49250">MTVAVIGGGITGLALAHRLRARGTAAVVLESTSRVGGNVQTHARSGYLLEAGPNSFLDREPTTRELAETLGVSSRIRPADAAAKNRYVYTRGALRALPASPPAFLKSDILPLASRLRVVGELFSRRNPTGSDESLAQLGRRHLGREATSVLLDAMQTGTYAGDPEQLSAEATFPQLVKFEREHRSLILGAIRAQRAARQAKAAGAGAGPGLTGLTGQMSTFDGGLGVLVDALAKALGGAVRTDAKVEGLERAADGWKVRFQERGQPAELTASHVVLAVPAHVAAALLRPLDAELARQADSIPYAPIAVVHLGFAPGTIPKPDGFGFLVPAVEGTAMLGTIHVSTTFPFRVEGGRVLLTCLMGGARRPEVVARDEDALAALAREELKTMAGLTATPELTEVIRWPRGIPQYTVGHLERLAAMDERVKRWPGLHLTGNAYRGVGVNDCIREATRLADALGGEAAGAVRSA</sequence>
<reference evidence="8 9" key="1">
    <citation type="journal article" date="2024" name="Arch. Microbiol.">
        <title>Corallococcus caeni sp. nov., a novel myxobacterium isolated from activated sludge.</title>
        <authorList>
            <person name="Tomita S."/>
            <person name="Nakai R."/>
            <person name="Kuroda K."/>
            <person name="Kurashita H."/>
            <person name="Hatamoto M."/>
            <person name="Yamaguchi T."/>
            <person name="Narihiro T."/>
        </authorList>
    </citation>
    <scope>NUCLEOTIDE SEQUENCE [LARGE SCALE GENOMIC DNA]</scope>
    <source>
        <strain evidence="8 9">NO1</strain>
    </source>
</reference>
<accession>A0ABQ6QK81</accession>
<proteinExistence type="predicted"/>
<feature type="domain" description="Amine oxidase" evidence="7">
    <location>
        <begin position="10"/>
        <end position="457"/>
    </location>
</feature>
<keyword evidence="2" id="KW-0285">Flavoprotein</keyword>
<keyword evidence="5" id="KW-0350">Heme biosynthesis</keyword>
<evidence type="ECO:0000256" key="4">
    <source>
        <dbReference type="ARBA" id="ARBA00023002"/>
    </source>
</evidence>
<dbReference type="InterPro" id="IPR050464">
    <property type="entry name" value="Zeta_carotene_desat/Oxidored"/>
</dbReference>
<keyword evidence="3" id="KW-0274">FAD</keyword>
<evidence type="ECO:0000313" key="9">
    <source>
        <dbReference type="Proteomes" id="UP001342631"/>
    </source>
</evidence>
<comment type="cofactor">
    <cofactor evidence="1">
        <name>FAD</name>
        <dbReference type="ChEBI" id="CHEBI:57692"/>
    </cofactor>
</comment>
<dbReference type="EMBL" id="BTTX01000001">
    <property type="protein sequence ID" value="GMU04414.1"/>
    <property type="molecule type" value="Genomic_DNA"/>
</dbReference>
<evidence type="ECO:0000256" key="5">
    <source>
        <dbReference type="ARBA" id="ARBA00023133"/>
    </source>
</evidence>
<dbReference type="PANTHER" id="PTHR42923:SF3">
    <property type="entry name" value="PROTOPORPHYRINOGEN OXIDASE"/>
    <property type="match status" value="1"/>
</dbReference>
<name>A0ABQ6QK81_9BACT</name>
<evidence type="ECO:0000259" key="7">
    <source>
        <dbReference type="Pfam" id="PF01593"/>
    </source>
</evidence>
<organism evidence="8 9">
    <name type="scientific">Corallococcus caeni</name>
    <dbReference type="NCBI Taxonomy" id="3082388"/>
    <lineage>
        <taxon>Bacteria</taxon>
        <taxon>Pseudomonadati</taxon>
        <taxon>Myxococcota</taxon>
        <taxon>Myxococcia</taxon>
        <taxon>Myxococcales</taxon>
        <taxon>Cystobacterineae</taxon>
        <taxon>Myxococcaceae</taxon>
        <taxon>Corallococcus</taxon>
    </lineage>
</organism>
<dbReference type="InterPro" id="IPR036188">
    <property type="entry name" value="FAD/NAD-bd_sf"/>
</dbReference>
<keyword evidence="4" id="KW-0560">Oxidoreductase</keyword>
<dbReference type="Gene3D" id="1.10.3110.10">
    <property type="entry name" value="protoporphyrinogen ix oxidase, domain 3"/>
    <property type="match status" value="1"/>
</dbReference>
<evidence type="ECO:0000256" key="3">
    <source>
        <dbReference type="ARBA" id="ARBA00022827"/>
    </source>
</evidence>
<protein>
    <submittedName>
        <fullName evidence="8">Protoporphyrinogen oxidase</fullName>
    </submittedName>
</protein>
<gene>
    <name evidence="8" type="primary">hemG</name>
    <name evidence="8" type="ORF">ASNO1_06660</name>
</gene>
<dbReference type="InterPro" id="IPR002937">
    <property type="entry name" value="Amino_oxidase"/>
</dbReference>
<dbReference type="Gene3D" id="3.50.50.60">
    <property type="entry name" value="FAD/NAD(P)-binding domain"/>
    <property type="match status" value="1"/>
</dbReference>
<dbReference type="PANTHER" id="PTHR42923">
    <property type="entry name" value="PROTOPORPHYRINOGEN OXIDASE"/>
    <property type="match status" value="1"/>
</dbReference>
<comment type="caution">
    <text evidence="8">The sequence shown here is derived from an EMBL/GenBank/DDBJ whole genome shotgun (WGS) entry which is preliminary data.</text>
</comment>
<evidence type="ECO:0000313" key="8">
    <source>
        <dbReference type="EMBL" id="GMU04414.1"/>
    </source>
</evidence>
<comment type="pathway">
    <text evidence="6">Porphyrin-containing compound metabolism.</text>
</comment>
<dbReference type="SUPFAM" id="SSF51905">
    <property type="entry name" value="FAD/NAD(P)-binding domain"/>
    <property type="match status" value="1"/>
</dbReference>
<evidence type="ECO:0000256" key="6">
    <source>
        <dbReference type="ARBA" id="ARBA00023444"/>
    </source>
</evidence>
<dbReference type="RefSeq" id="WP_338274403.1">
    <property type="nucleotide sequence ID" value="NZ_BTTX01000001.1"/>
</dbReference>
<dbReference type="NCBIfam" id="TIGR00562">
    <property type="entry name" value="proto_IX_ox"/>
    <property type="match status" value="1"/>
</dbReference>
<dbReference type="Gene3D" id="3.90.660.20">
    <property type="entry name" value="Protoporphyrinogen oxidase, mitochondrial, domain 2"/>
    <property type="match status" value="1"/>
</dbReference>
<evidence type="ECO:0000256" key="1">
    <source>
        <dbReference type="ARBA" id="ARBA00001974"/>
    </source>
</evidence>
<dbReference type="Pfam" id="PF01593">
    <property type="entry name" value="Amino_oxidase"/>
    <property type="match status" value="1"/>
</dbReference>
<dbReference type="InterPro" id="IPR004572">
    <property type="entry name" value="Protoporphyrinogen_oxidase"/>
</dbReference>